<accession>A0A2S7CLU9</accession>
<dbReference type="EMBL" id="MDEC01000019">
    <property type="protein sequence ID" value="PPU62469.1"/>
    <property type="molecule type" value="Genomic_DNA"/>
</dbReference>
<comment type="caution">
    <text evidence="3">The sequence shown here is derived from an EMBL/GenBank/DDBJ whole genome shotgun (WGS) entry which is preliminary data.</text>
</comment>
<gene>
    <name evidence="2" type="ORF">ACI6Q5_17200</name>
    <name evidence="3" type="ORF">XcodCFBP4690_13875</name>
</gene>
<dbReference type="AlphaFoldDB" id="A0A2S7CLU9"/>
<dbReference type="Proteomes" id="UP000237872">
    <property type="component" value="Unassembled WGS sequence"/>
</dbReference>
<evidence type="ECO:0000313" key="5">
    <source>
        <dbReference type="Proteomes" id="UP001637990"/>
    </source>
</evidence>
<dbReference type="RefSeq" id="WP_104541669.1">
    <property type="nucleotide sequence ID" value="NZ_JBJGBS010000106.1"/>
</dbReference>
<dbReference type="Pfam" id="PF14024">
    <property type="entry name" value="DUF4240"/>
    <property type="match status" value="1"/>
</dbReference>
<reference evidence="2 5" key="2">
    <citation type="submission" date="2024-11" db="EMBL/GenBank/DDBJ databases">
        <title>Genome sequencing of Xanthomonas codiaei.</title>
        <authorList>
            <person name="Studholme D.J."/>
        </authorList>
    </citation>
    <scope>NUCLEOTIDE SEQUENCE [LARGE SCALE GENOMIC DNA]</scope>
    <source>
        <strain evidence="2 5">NCPPB 4350</strain>
    </source>
</reference>
<evidence type="ECO:0000313" key="3">
    <source>
        <dbReference type="EMBL" id="PPU62469.1"/>
    </source>
</evidence>
<evidence type="ECO:0000313" key="4">
    <source>
        <dbReference type="Proteomes" id="UP000237872"/>
    </source>
</evidence>
<name>A0A2S7CLU9_9XANT</name>
<feature type="domain" description="DUF4240" evidence="1">
    <location>
        <begin position="1"/>
        <end position="119"/>
    </location>
</feature>
<reference evidence="3 4" key="1">
    <citation type="submission" date="2016-08" db="EMBL/GenBank/DDBJ databases">
        <authorList>
            <person name="Seilhamer J.J."/>
        </authorList>
    </citation>
    <scope>NUCLEOTIDE SEQUENCE [LARGE SCALE GENOMIC DNA]</scope>
    <source>
        <strain evidence="3 4">CFBP4690</strain>
    </source>
</reference>
<proteinExistence type="predicted"/>
<protein>
    <submittedName>
        <fullName evidence="2">DUF4240 domain-containing protein</fullName>
    </submittedName>
</protein>
<dbReference type="InterPro" id="IPR025334">
    <property type="entry name" value="DUF4240"/>
</dbReference>
<dbReference type="EMBL" id="JBJGBS010000106">
    <property type="protein sequence ID" value="MFO3706664.1"/>
    <property type="molecule type" value="Genomic_DNA"/>
</dbReference>
<organism evidence="3 4">
    <name type="scientific">Xanthomonas codiaei</name>
    <dbReference type="NCBI Taxonomy" id="56463"/>
    <lineage>
        <taxon>Bacteria</taxon>
        <taxon>Pseudomonadati</taxon>
        <taxon>Pseudomonadota</taxon>
        <taxon>Gammaproteobacteria</taxon>
        <taxon>Lysobacterales</taxon>
        <taxon>Lysobacteraceae</taxon>
        <taxon>Xanthomonas</taxon>
    </lineage>
</organism>
<sequence>MENSQFWRLMKLVDRVALEDEDEDRALSSLTSALAAMEVTSIEAFHEHLSQHLFAIDGEKYAEHAGDSGQSDDGFLYARCYVVACGEEYYSRVKRTPTEMQRSADQWCESLLYVAPNAWAASSGCDPSDWAFEATVRYESGSNPDLWAKAGA</sequence>
<evidence type="ECO:0000313" key="2">
    <source>
        <dbReference type="EMBL" id="MFO3706664.1"/>
    </source>
</evidence>
<dbReference type="OrthoDB" id="6200718at2"/>
<evidence type="ECO:0000259" key="1">
    <source>
        <dbReference type="Pfam" id="PF14024"/>
    </source>
</evidence>
<dbReference type="Proteomes" id="UP001637990">
    <property type="component" value="Unassembled WGS sequence"/>
</dbReference>
<keyword evidence="5" id="KW-1185">Reference proteome</keyword>